<evidence type="ECO:0000256" key="9">
    <source>
        <dbReference type="SAM" id="MobiDB-lite"/>
    </source>
</evidence>
<protein>
    <recommendedName>
        <fullName evidence="8">microtubule-severing ATPase</fullName>
        <ecNumber evidence="8">5.6.1.1</ecNumber>
    </recommendedName>
</protein>
<dbReference type="GO" id="GO:0016887">
    <property type="term" value="F:ATP hydrolysis activity"/>
    <property type="evidence" value="ECO:0007669"/>
    <property type="project" value="InterPro"/>
</dbReference>
<feature type="transmembrane region" description="Helical" evidence="10">
    <location>
        <begin position="88"/>
        <end position="109"/>
    </location>
</feature>
<dbReference type="Pfam" id="PF17862">
    <property type="entry name" value="AAA_lid_3"/>
    <property type="match status" value="1"/>
</dbReference>
<dbReference type="EMBL" id="JAAAUQ010000588">
    <property type="protein sequence ID" value="KAF9148990.1"/>
    <property type="molecule type" value="Genomic_DNA"/>
</dbReference>
<dbReference type="InterPro" id="IPR027417">
    <property type="entry name" value="P-loop_NTPase"/>
</dbReference>
<dbReference type="InterPro" id="IPR003593">
    <property type="entry name" value="AAA+_ATPase"/>
</dbReference>
<dbReference type="FunFam" id="3.40.50.300:FF:000093">
    <property type="entry name" value="Fidgetin-like 1"/>
    <property type="match status" value="1"/>
</dbReference>
<evidence type="ECO:0000256" key="1">
    <source>
        <dbReference type="ARBA" id="ARBA00006914"/>
    </source>
</evidence>
<feature type="region of interest" description="Disordered" evidence="9">
    <location>
        <begin position="259"/>
        <end position="289"/>
    </location>
</feature>
<dbReference type="Gene3D" id="3.40.50.300">
    <property type="entry name" value="P-loop containing nucleotide triphosphate hydrolases"/>
    <property type="match status" value="1"/>
</dbReference>
<feature type="region of interest" description="Disordered" evidence="9">
    <location>
        <begin position="373"/>
        <end position="394"/>
    </location>
</feature>
<feature type="region of interest" description="Disordered" evidence="9">
    <location>
        <begin position="313"/>
        <end position="356"/>
    </location>
</feature>
<gene>
    <name evidence="12" type="ORF">BG015_009236</name>
</gene>
<sequence>MRNRQINYEHATVYQSLCSWFLNGPFQQLPHPPHNNQQQTPYIIITSSNSNNGPFPSQLRRKILSAIFSTERGLPPVIGTTTTIPSRLLLLSIVVIVILFLLLFVRSLYRRCLLRHRSPIQRTRPASESQFKGHKDRFGQKPQLVQQQQKQHQPNQRQPSNNSRAPTPLMSRQQPHATPTTTLNTQALKLQKLKHNEAYHYINSALDDDSKGEYNKALDKYRLGIQSLKDALKIRYVTDAEFRESEILGPKMRQNLQAVESRVEELSQRMDQSSGGHGARTASSTTAQLNTSASSGQSFFSAAVSSAIQAVGSAISGGSSSPSMERQPTAPSSTPIFGSSPASVRNRPANHHSSDEPVFNVVSASKPFAPTPYKRSHPTNGSIGNATSPGGAAGLGNRTAAIATQPRTTTTRPGMITGGRRRPAGATAGVGTAGGGVAATGGLNSVLAETKNKISRLKNIDSKLANMILNEVMIDGATVTWDDIAGLTFAKQALKEIVILPALRPELFTGLRAPAKGVLLFGPPGTGKTMLAKAVAQESKATFFSISASSLTSKFVGESEKLVRTLFAIAHELQPSVIFIDEVDSILTERSESEHEASRRLKTEFLLQFDGAGSNPADRVLVMGATNRPQELDEAARRRFVKRIYIPLPEAETRRNLLTKLLSGQDYRLSSGEMQTLVRQTEGYSGSDLTALAQDAALGPLRSLGETLLDTPADQVRPIQYQDFVQALQTIRPSVSPQSLLAFEEWNREYGAGIRG</sequence>
<dbReference type="GO" id="GO:0005874">
    <property type="term" value="C:microtubule"/>
    <property type="evidence" value="ECO:0007669"/>
    <property type="project" value="UniProtKB-KW"/>
</dbReference>
<evidence type="ECO:0000313" key="13">
    <source>
        <dbReference type="Proteomes" id="UP000748756"/>
    </source>
</evidence>
<dbReference type="InterPro" id="IPR041569">
    <property type="entry name" value="AAA_lid_3"/>
</dbReference>
<feature type="compositionally biased region" description="Polar residues" evidence="9">
    <location>
        <begin position="378"/>
        <end position="388"/>
    </location>
</feature>
<dbReference type="SMART" id="SM00382">
    <property type="entry name" value="AAA"/>
    <property type="match status" value="1"/>
</dbReference>
<feature type="region of interest" description="Disordered" evidence="9">
    <location>
        <begin position="409"/>
        <end position="431"/>
    </location>
</feature>
<dbReference type="Gene3D" id="1.10.8.60">
    <property type="match status" value="1"/>
</dbReference>
<dbReference type="PANTHER" id="PTHR23074:SF86">
    <property type="entry name" value="SPASTIN"/>
    <property type="match status" value="1"/>
</dbReference>
<dbReference type="InterPro" id="IPR003960">
    <property type="entry name" value="ATPase_AAA_CS"/>
</dbReference>
<evidence type="ECO:0000313" key="12">
    <source>
        <dbReference type="EMBL" id="KAF9148990.1"/>
    </source>
</evidence>
<dbReference type="GO" id="GO:0008568">
    <property type="term" value="F:microtubule severing ATPase activity"/>
    <property type="evidence" value="ECO:0007669"/>
    <property type="project" value="UniProtKB-EC"/>
</dbReference>
<dbReference type="OrthoDB" id="10251136at2759"/>
<accession>A0A9P5RWA2</accession>
<keyword evidence="13" id="KW-1185">Reference proteome</keyword>
<reference evidence="12" key="1">
    <citation type="journal article" date="2020" name="Fungal Divers.">
        <title>Resolving the Mortierellaceae phylogeny through synthesis of multi-gene phylogenetics and phylogenomics.</title>
        <authorList>
            <person name="Vandepol N."/>
            <person name="Liber J."/>
            <person name="Desiro A."/>
            <person name="Na H."/>
            <person name="Kennedy M."/>
            <person name="Barry K."/>
            <person name="Grigoriev I.V."/>
            <person name="Miller A.N."/>
            <person name="O'Donnell K."/>
            <person name="Stajich J.E."/>
            <person name="Bonito G."/>
        </authorList>
    </citation>
    <scope>NUCLEOTIDE SEQUENCE</scope>
    <source>
        <strain evidence="12">NRRL 6426</strain>
    </source>
</reference>
<dbReference type="EC" id="5.6.1.1" evidence="8"/>
<dbReference type="PANTHER" id="PTHR23074">
    <property type="entry name" value="AAA DOMAIN-CONTAINING"/>
    <property type="match status" value="1"/>
</dbReference>
<dbReference type="InterPro" id="IPR003959">
    <property type="entry name" value="ATPase_AAA_core"/>
</dbReference>
<evidence type="ECO:0000256" key="8">
    <source>
        <dbReference type="ARBA" id="ARBA00038871"/>
    </source>
</evidence>
<comment type="catalytic activity">
    <reaction evidence="7">
        <text>n ATP + n H2O + a microtubule = n ADP + n phosphate + (n+1) alpha/beta tubulin heterodimers.</text>
        <dbReference type="EC" id="5.6.1.1"/>
    </reaction>
</comment>
<keyword evidence="10" id="KW-0812">Transmembrane</keyword>
<feature type="domain" description="AAA+ ATPase" evidence="11">
    <location>
        <begin position="514"/>
        <end position="650"/>
    </location>
</feature>
<keyword evidence="5 10" id="KW-0472">Membrane</keyword>
<dbReference type="SUPFAM" id="SSF52540">
    <property type="entry name" value="P-loop containing nucleoside triphosphate hydrolases"/>
    <property type="match status" value="1"/>
</dbReference>
<evidence type="ECO:0000256" key="3">
    <source>
        <dbReference type="ARBA" id="ARBA00022741"/>
    </source>
</evidence>
<proteinExistence type="inferred from homology"/>
<dbReference type="Gene3D" id="1.20.58.80">
    <property type="entry name" value="Phosphotransferase system, lactose/cellobiose-type IIA subunit"/>
    <property type="match status" value="1"/>
</dbReference>
<keyword evidence="4" id="KW-0067">ATP-binding</keyword>
<dbReference type="InterPro" id="IPR036181">
    <property type="entry name" value="MIT_dom_sf"/>
</dbReference>
<comment type="similarity">
    <text evidence="1">Belongs to the AAA ATPase family.</text>
</comment>
<dbReference type="Proteomes" id="UP000748756">
    <property type="component" value="Unassembled WGS sequence"/>
</dbReference>
<keyword evidence="3" id="KW-0547">Nucleotide-binding</keyword>
<keyword evidence="6" id="KW-0413">Isomerase</keyword>
<evidence type="ECO:0000256" key="2">
    <source>
        <dbReference type="ARBA" id="ARBA00022701"/>
    </source>
</evidence>
<comment type="caution">
    <text evidence="12">The sequence shown here is derived from an EMBL/GenBank/DDBJ whole genome shotgun (WGS) entry which is preliminary data.</text>
</comment>
<dbReference type="FunFam" id="1.10.8.60:FF:000022">
    <property type="entry name" value="Fidgetin like 1"/>
    <property type="match status" value="1"/>
</dbReference>
<feature type="region of interest" description="Disordered" evidence="9">
    <location>
        <begin position="121"/>
        <end position="180"/>
    </location>
</feature>
<dbReference type="InterPro" id="IPR050304">
    <property type="entry name" value="MT-severing_AAA_ATPase"/>
</dbReference>
<evidence type="ECO:0000256" key="6">
    <source>
        <dbReference type="ARBA" id="ARBA00023235"/>
    </source>
</evidence>
<evidence type="ECO:0000256" key="7">
    <source>
        <dbReference type="ARBA" id="ARBA00036378"/>
    </source>
</evidence>
<name>A0A9P5RWA2_9FUNG</name>
<keyword evidence="10" id="KW-1133">Transmembrane helix</keyword>
<organism evidence="12 13">
    <name type="scientific">Linnemannia schmuckeri</name>
    <dbReference type="NCBI Taxonomy" id="64567"/>
    <lineage>
        <taxon>Eukaryota</taxon>
        <taxon>Fungi</taxon>
        <taxon>Fungi incertae sedis</taxon>
        <taxon>Mucoromycota</taxon>
        <taxon>Mortierellomycotina</taxon>
        <taxon>Mortierellomycetes</taxon>
        <taxon>Mortierellales</taxon>
        <taxon>Mortierellaceae</taxon>
        <taxon>Linnemannia</taxon>
    </lineage>
</organism>
<dbReference type="AlphaFoldDB" id="A0A9P5RWA2"/>
<evidence type="ECO:0000256" key="5">
    <source>
        <dbReference type="ARBA" id="ARBA00023136"/>
    </source>
</evidence>
<dbReference type="SUPFAM" id="SSF116846">
    <property type="entry name" value="MIT domain"/>
    <property type="match status" value="1"/>
</dbReference>
<feature type="compositionally biased region" description="Low complexity" evidence="9">
    <location>
        <begin position="140"/>
        <end position="159"/>
    </location>
</feature>
<feature type="compositionally biased region" description="Polar residues" evidence="9">
    <location>
        <begin position="121"/>
        <end position="130"/>
    </location>
</feature>
<dbReference type="GO" id="GO:0005524">
    <property type="term" value="F:ATP binding"/>
    <property type="evidence" value="ECO:0007669"/>
    <property type="project" value="UniProtKB-KW"/>
</dbReference>
<dbReference type="Pfam" id="PF09336">
    <property type="entry name" value="Vps4_C"/>
    <property type="match status" value="1"/>
</dbReference>
<dbReference type="Pfam" id="PF00004">
    <property type="entry name" value="AAA"/>
    <property type="match status" value="1"/>
</dbReference>
<evidence type="ECO:0000256" key="10">
    <source>
        <dbReference type="SAM" id="Phobius"/>
    </source>
</evidence>
<evidence type="ECO:0000256" key="4">
    <source>
        <dbReference type="ARBA" id="ARBA00022840"/>
    </source>
</evidence>
<dbReference type="InterPro" id="IPR015415">
    <property type="entry name" value="Spast_Vps4_C"/>
</dbReference>
<evidence type="ECO:0000259" key="11">
    <source>
        <dbReference type="SMART" id="SM00382"/>
    </source>
</evidence>
<dbReference type="PROSITE" id="PS00674">
    <property type="entry name" value="AAA"/>
    <property type="match status" value="1"/>
</dbReference>
<feature type="compositionally biased region" description="Polar residues" evidence="9">
    <location>
        <begin position="160"/>
        <end position="180"/>
    </location>
</feature>
<feature type="compositionally biased region" description="Polar residues" evidence="9">
    <location>
        <begin position="322"/>
        <end position="343"/>
    </location>
</feature>
<keyword evidence="2" id="KW-0493">Microtubule</keyword>